<protein>
    <submittedName>
        <fullName evidence="1">Thioredoxin</fullName>
    </submittedName>
</protein>
<organism evidence="1 2">
    <name type="scientific">Sporanaerobium hydrogeniformans</name>
    <dbReference type="NCBI Taxonomy" id="3072179"/>
    <lineage>
        <taxon>Bacteria</taxon>
        <taxon>Bacillati</taxon>
        <taxon>Bacillota</taxon>
        <taxon>Clostridia</taxon>
        <taxon>Lachnospirales</taxon>
        <taxon>Lachnospiraceae</taxon>
        <taxon>Sporanaerobium</taxon>
    </lineage>
</organism>
<comment type="caution">
    <text evidence="1">The sequence shown here is derived from an EMBL/GenBank/DDBJ whole genome shotgun (WGS) entry which is preliminary data.</text>
</comment>
<name>A0AC61D9M4_9FIRM</name>
<dbReference type="EMBL" id="PEDL01000038">
    <property type="protein sequence ID" value="PHV69257.1"/>
    <property type="molecule type" value="Genomic_DNA"/>
</dbReference>
<dbReference type="Proteomes" id="UP000224460">
    <property type="component" value="Unassembled WGS sequence"/>
</dbReference>
<keyword evidence="2" id="KW-1185">Reference proteome</keyword>
<gene>
    <name evidence="1" type="ORF">CS063_16740</name>
</gene>
<accession>A0AC61D9M4</accession>
<sequence length="97" mass="11152">MLTRISRKEGSSMELTAQELNKFIKEKINPRVQGDGGEVSFVSLEGQVLTVKVQGECSRCPLTSGCFKDWMVQEIDKVWKKQLTVKIIVKKPYFWDK</sequence>
<evidence type="ECO:0000313" key="1">
    <source>
        <dbReference type="EMBL" id="PHV69257.1"/>
    </source>
</evidence>
<evidence type="ECO:0000313" key="2">
    <source>
        <dbReference type="Proteomes" id="UP000224460"/>
    </source>
</evidence>
<proteinExistence type="predicted"/>
<reference evidence="1" key="1">
    <citation type="submission" date="2017-10" db="EMBL/GenBank/DDBJ databases">
        <title>Genome sequence of cellulolytic Lachnospiraceae bacterium XHS1971 isolated from hotspring sediment.</title>
        <authorList>
            <person name="Vasudevan G."/>
            <person name="Joshi A.J."/>
            <person name="Hivarkar S."/>
            <person name="Lanjekar V.B."/>
            <person name="Dhakephalkar P.K."/>
            <person name="Dagar S."/>
        </authorList>
    </citation>
    <scope>NUCLEOTIDE SEQUENCE</scope>
    <source>
        <strain evidence="1">XHS1971</strain>
    </source>
</reference>